<dbReference type="GO" id="GO:0009279">
    <property type="term" value="C:cell outer membrane"/>
    <property type="evidence" value="ECO:0007669"/>
    <property type="project" value="UniProtKB-SubCell"/>
</dbReference>
<evidence type="ECO:0000313" key="11">
    <source>
        <dbReference type="EMBL" id="MDA5193774.1"/>
    </source>
</evidence>
<reference evidence="11" key="2">
    <citation type="journal article" date="2023" name="Syst. Appl. Microbiol.">
        <title>Govania unica gen. nov., sp. nov., a rare biosphere bacterium that represents a novel family in the class Alphaproteobacteria.</title>
        <authorList>
            <person name="Vandamme P."/>
            <person name="Peeters C."/>
            <person name="Hettiarachchi A."/>
            <person name="Cnockaert M."/>
            <person name="Carlier A."/>
        </authorList>
    </citation>
    <scope>NUCLEOTIDE SEQUENCE</scope>
    <source>
        <strain evidence="11">LMG 31809</strain>
    </source>
</reference>
<dbReference type="HAMAP" id="MF_01430">
    <property type="entry name" value="OM_assembly_BamA"/>
    <property type="match status" value="1"/>
</dbReference>
<evidence type="ECO:0000256" key="5">
    <source>
        <dbReference type="ARBA" id="ARBA00022737"/>
    </source>
</evidence>
<dbReference type="GO" id="GO:0051205">
    <property type="term" value="P:protein insertion into membrane"/>
    <property type="evidence" value="ECO:0007669"/>
    <property type="project" value="UniProtKB-UniRule"/>
</dbReference>
<evidence type="ECO:0000256" key="6">
    <source>
        <dbReference type="ARBA" id="ARBA00023136"/>
    </source>
</evidence>
<feature type="signal peptide" evidence="8">
    <location>
        <begin position="1"/>
        <end position="20"/>
    </location>
</feature>
<keyword evidence="5 8" id="KW-0677">Repeat</keyword>
<keyword evidence="7 8" id="KW-0998">Cell outer membrane</keyword>
<keyword evidence="2 8" id="KW-1134">Transmembrane beta strand</keyword>
<keyword evidence="12" id="KW-1185">Reference proteome</keyword>
<sequence precursor="true">MTVLSALICAGLADAPAASAQVNAIEAIEVKGNQRIEPDTVRSYLAVAPGDAYSAEKVDQSLKNLFDTGLFADVTITRSGDLLTINVVENPIINRIAFEGNKKLDNEKLGKELRLRPRVVYTRAKVRADVQRMIELYRRSGRFAATIEPKVIQLPQNRVDIVFEISEGPKTTVSKINFIGNKEFSSGDLRGALATRESRWWRFLTSDDTYDPDRLAYDREQLRQYYLSKGYADFRVNAAVAELSPDLKDFYIAFTIEEGEIYDFGEINVESEIRDLDPAILRPLVKTKQGKRYNAKLIDQTIEKMTEVAGDKGYAFVDIRPRVRRDKKGRLINITYRVSEAPRVYVERIDIHGNARTLDKVIRREFRLSEGDAFNNSRIKRSRQRIKALGFFKEAEIEQVAGSSPDRTVVDVQVQEQSTGELSLNVGFSSIENFIAGFGITERNLLGRGQTLRANFSISSIRTQIDLGFTEPYFMDRPIAAGADLFARSVDYRQYSSFLQKTVGGSLRAAFPITEHWTMGVRYTIRQDQVEGRFDTANNIYLAAALGTFTTSSVGYSLIYDNVDDRMNPTSGRRFVLSQDIAGLGGTVSYVRSTASLDQYIPLVDRWVLKLAGEGGYIRGLGEGVRLNDRFFNTVRGFEPRGVGPRDRPSTDSLGGNIYYTGTAELLVPLGSAANELGLKSSIFLDVGALYKVDDVNTIDPDTGFLRIIGDSNKPRVSIGVGFSWNSPFGPFRIDFAKALMKSEFDKTEFFQFNISNQF</sequence>
<dbReference type="AlphaFoldDB" id="A0A9X3Z7A5"/>
<proteinExistence type="inferred from homology"/>
<protein>
    <recommendedName>
        <fullName evidence="8 9">Outer membrane protein assembly factor BamA</fullName>
    </recommendedName>
</protein>
<dbReference type="Pfam" id="PF01103">
    <property type="entry name" value="Omp85"/>
    <property type="match status" value="1"/>
</dbReference>
<evidence type="ECO:0000256" key="8">
    <source>
        <dbReference type="HAMAP-Rule" id="MF_01430"/>
    </source>
</evidence>
<dbReference type="Gene3D" id="3.10.20.310">
    <property type="entry name" value="membrane protein fhac"/>
    <property type="match status" value="5"/>
</dbReference>
<keyword evidence="3 8" id="KW-0812">Transmembrane</keyword>
<dbReference type="RefSeq" id="WP_274943468.1">
    <property type="nucleotide sequence ID" value="NZ_JANWOI010000002.1"/>
</dbReference>
<dbReference type="PANTHER" id="PTHR12815">
    <property type="entry name" value="SORTING AND ASSEMBLY MACHINERY SAMM50 PROTEIN FAMILY MEMBER"/>
    <property type="match status" value="1"/>
</dbReference>
<dbReference type="PIRSF" id="PIRSF006076">
    <property type="entry name" value="OM_assembly_OMP85"/>
    <property type="match status" value="1"/>
</dbReference>
<accession>A0A9X3Z7A5</accession>
<comment type="similarity">
    <text evidence="8">Belongs to the BamA family.</text>
</comment>
<name>A0A9X3Z7A5_9PROT</name>
<dbReference type="Pfam" id="PF07244">
    <property type="entry name" value="POTRA"/>
    <property type="match status" value="5"/>
</dbReference>
<dbReference type="InterPro" id="IPR023707">
    <property type="entry name" value="OM_assembly_BamA"/>
</dbReference>
<dbReference type="InterPro" id="IPR034746">
    <property type="entry name" value="POTRA"/>
</dbReference>
<evidence type="ECO:0000256" key="4">
    <source>
        <dbReference type="ARBA" id="ARBA00022729"/>
    </source>
</evidence>
<evidence type="ECO:0000313" key="12">
    <source>
        <dbReference type="Proteomes" id="UP001141619"/>
    </source>
</evidence>
<feature type="domain" description="POTRA" evidence="10">
    <location>
        <begin position="344"/>
        <end position="417"/>
    </location>
</feature>
<evidence type="ECO:0000256" key="1">
    <source>
        <dbReference type="ARBA" id="ARBA00004370"/>
    </source>
</evidence>
<evidence type="ECO:0000256" key="9">
    <source>
        <dbReference type="NCBIfam" id="TIGR03303"/>
    </source>
</evidence>
<comment type="caution">
    <text evidence="11">The sequence shown here is derived from an EMBL/GenBank/DDBJ whole genome shotgun (WGS) entry which is preliminary data.</text>
</comment>
<comment type="function">
    <text evidence="8">Part of the outer membrane protein assembly complex, which is involved in assembly and insertion of beta-barrel proteins into the outer membrane.</text>
</comment>
<keyword evidence="6 8" id="KW-0472">Membrane</keyword>
<dbReference type="PANTHER" id="PTHR12815:SF23">
    <property type="entry name" value="OUTER MEMBRANE PROTEIN ASSEMBLY FACTOR BAMA"/>
    <property type="match status" value="1"/>
</dbReference>
<evidence type="ECO:0000256" key="3">
    <source>
        <dbReference type="ARBA" id="ARBA00022692"/>
    </source>
</evidence>
<dbReference type="PROSITE" id="PS51779">
    <property type="entry name" value="POTRA"/>
    <property type="match status" value="4"/>
</dbReference>
<gene>
    <name evidence="8 11" type="primary">bamA</name>
    <name evidence="11" type="ORF">NYP16_07390</name>
</gene>
<dbReference type="GO" id="GO:0043165">
    <property type="term" value="P:Gram-negative-bacterium-type cell outer membrane assembly"/>
    <property type="evidence" value="ECO:0007669"/>
    <property type="project" value="UniProtKB-UniRule"/>
</dbReference>
<dbReference type="EMBL" id="JANWOI010000002">
    <property type="protein sequence ID" value="MDA5193774.1"/>
    <property type="molecule type" value="Genomic_DNA"/>
</dbReference>
<organism evidence="11 12">
    <name type="scientific">Govanella unica</name>
    <dbReference type="NCBI Taxonomy" id="2975056"/>
    <lineage>
        <taxon>Bacteria</taxon>
        <taxon>Pseudomonadati</taxon>
        <taxon>Pseudomonadota</taxon>
        <taxon>Alphaproteobacteria</taxon>
        <taxon>Emcibacterales</taxon>
        <taxon>Govanellaceae</taxon>
        <taxon>Govanella</taxon>
    </lineage>
</organism>
<dbReference type="Gene3D" id="2.40.160.50">
    <property type="entry name" value="membrane protein fhac: a member of the omp85/tpsb transporter family"/>
    <property type="match status" value="1"/>
</dbReference>
<dbReference type="InterPro" id="IPR010827">
    <property type="entry name" value="BamA/TamA_POTRA"/>
</dbReference>
<feature type="chain" id="PRO_5041026193" description="Outer membrane protein assembly factor BamA" evidence="8">
    <location>
        <begin position="21"/>
        <end position="759"/>
    </location>
</feature>
<comment type="subcellular location">
    <subcellularLocation>
        <location evidence="8">Cell outer membrane</location>
    </subcellularLocation>
    <subcellularLocation>
        <location evidence="1">Membrane</location>
    </subcellularLocation>
</comment>
<evidence type="ECO:0000259" key="10">
    <source>
        <dbReference type="PROSITE" id="PS51779"/>
    </source>
</evidence>
<keyword evidence="4 8" id="KW-0732">Signal</keyword>
<feature type="domain" description="POTRA" evidence="10">
    <location>
        <begin position="171"/>
        <end position="259"/>
    </location>
</feature>
<dbReference type="InterPro" id="IPR039910">
    <property type="entry name" value="D15-like"/>
</dbReference>
<dbReference type="InterPro" id="IPR000184">
    <property type="entry name" value="Bac_surfAg_D15"/>
</dbReference>
<reference evidence="11" key="1">
    <citation type="submission" date="2022-08" db="EMBL/GenBank/DDBJ databases">
        <authorList>
            <person name="Vandamme P."/>
            <person name="Hettiarachchi A."/>
            <person name="Peeters C."/>
            <person name="Cnockaert M."/>
            <person name="Carlier A."/>
        </authorList>
    </citation>
    <scope>NUCLEOTIDE SEQUENCE</scope>
    <source>
        <strain evidence="11">LMG 31809</strain>
    </source>
</reference>
<dbReference type="NCBIfam" id="TIGR03303">
    <property type="entry name" value="OM_YaeT"/>
    <property type="match status" value="1"/>
</dbReference>
<feature type="domain" description="POTRA" evidence="10">
    <location>
        <begin position="91"/>
        <end position="168"/>
    </location>
</feature>
<dbReference type="Proteomes" id="UP001141619">
    <property type="component" value="Unassembled WGS sequence"/>
</dbReference>
<evidence type="ECO:0000256" key="7">
    <source>
        <dbReference type="ARBA" id="ARBA00023237"/>
    </source>
</evidence>
<comment type="subunit">
    <text evidence="8">Part of the Bam complex.</text>
</comment>
<feature type="domain" description="POTRA" evidence="10">
    <location>
        <begin position="23"/>
        <end position="90"/>
    </location>
</feature>
<evidence type="ECO:0000256" key="2">
    <source>
        <dbReference type="ARBA" id="ARBA00022452"/>
    </source>
</evidence>